<evidence type="ECO:0000313" key="3">
    <source>
        <dbReference type="Proteomes" id="UP000324222"/>
    </source>
</evidence>
<evidence type="ECO:0000313" key="2">
    <source>
        <dbReference type="EMBL" id="MPC39498.1"/>
    </source>
</evidence>
<keyword evidence="3" id="KW-1185">Reference proteome</keyword>
<dbReference type="AlphaFoldDB" id="A0A5B7F2W4"/>
<dbReference type="EMBL" id="VSRR010004383">
    <property type="protein sequence ID" value="MPC39498.1"/>
    <property type="molecule type" value="Genomic_DNA"/>
</dbReference>
<sequence>MQYLIGTEQEHETRLGTHQQYPWDVIKRSQGHDFPPEASSPRHASSGMLRRPVTDCRSAA</sequence>
<organism evidence="2 3">
    <name type="scientific">Portunus trituberculatus</name>
    <name type="common">Swimming crab</name>
    <name type="synonym">Neptunus trituberculatus</name>
    <dbReference type="NCBI Taxonomy" id="210409"/>
    <lineage>
        <taxon>Eukaryota</taxon>
        <taxon>Metazoa</taxon>
        <taxon>Ecdysozoa</taxon>
        <taxon>Arthropoda</taxon>
        <taxon>Crustacea</taxon>
        <taxon>Multicrustacea</taxon>
        <taxon>Malacostraca</taxon>
        <taxon>Eumalacostraca</taxon>
        <taxon>Eucarida</taxon>
        <taxon>Decapoda</taxon>
        <taxon>Pleocyemata</taxon>
        <taxon>Brachyura</taxon>
        <taxon>Eubrachyura</taxon>
        <taxon>Portunoidea</taxon>
        <taxon>Portunidae</taxon>
        <taxon>Portuninae</taxon>
        <taxon>Portunus</taxon>
    </lineage>
</organism>
<comment type="caution">
    <text evidence="2">The sequence shown here is derived from an EMBL/GenBank/DDBJ whole genome shotgun (WGS) entry which is preliminary data.</text>
</comment>
<accession>A0A5B7F2W4</accession>
<gene>
    <name evidence="2" type="ORF">E2C01_033036</name>
</gene>
<protein>
    <submittedName>
        <fullName evidence="2">Uncharacterized protein</fullName>
    </submittedName>
</protein>
<proteinExistence type="predicted"/>
<reference evidence="2 3" key="1">
    <citation type="submission" date="2019-05" db="EMBL/GenBank/DDBJ databases">
        <title>Another draft genome of Portunus trituberculatus and its Hox gene families provides insights of decapod evolution.</title>
        <authorList>
            <person name="Jeong J.-H."/>
            <person name="Song I."/>
            <person name="Kim S."/>
            <person name="Choi T."/>
            <person name="Kim D."/>
            <person name="Ryu S."/>
            <person name="Kim W."/>
        </authorList>
    </citation>
    <scope>NUCLEOTIDE SEQUENCE [LARGE SCALE GENOMIC DNA]</scope>
    <source>
        <tissue evidence="2">Muscle</tissue>
    </source>
</reference>
<feature type="region of interest" description="Disordered" evidence="1">
    <location>
        <begin position="1"/>
        <end position="60"/>
    </location>
</feature>
<dbReference type="Proteomes" id="UP000324222">
    <property type="component" value="Unassembled WGS sequence"/>
</dbReference>
<name>A0A5B7F2W4_PORTR</name>
<evidence type="ECO:0000256" key="1">
    <source>
        <dbReference type="SAM" id="MobiDB-lite"/>
    </source>
</evidence>
<feature type="compositionally biased region" description="Basic and acidic residues" evidence="1">
    <location>
        <begin position="25"/>
        <end position="35"/>
    </location>
</feature>